<dbReference type="FunFam" id="2.40.10.10:FF:000034">
    <property type="entry name" value="Eupolytin"/>
    <property type="match status" value="1"/>
</dbReference>
<evidence type="ECO:0000256" key="3">
    <source>
        <dbReference type="ARBA" id="ARBA00022801"/>
    </source>
</evidence>
<dbReference type="InterPro" id="IPR001314">
    <property type="entry name" value="Peptidase_S1A"/>
</dbReference>
<dbReference type="AlphaFoldDB" id="A0A6J1THS0"/>
<dbReference type="GO" id="GO:0006508">
    <property type="term" value="P:proteolysis"/>
    <property type="evidence" value="ECO:0007669"/>
    <property type="project" value="UniProtKB-KW"/>
</dbReference>
<gene>
    <name evidence="9" type="primary">LOC113215052</name>
</gene>
<dbReference type="KEGG" id="foc:113215052"/>
<dbReference type="Proteomes" id="UP000504606">
    <property type="component" value="Unplaced"/>
</dbReference>
<reference evidence="9" key="1">
    <citation type="submission" date="2025-08" db="UniProtKB">
        <authorList>
            <consortium name="RefSeq"/>
        </authorList>
    </citation>
    <scope>IDENTIFICATION</scope>
    <source>
        <tissue evidence="9">Whole organism</tissue>
    </source>
</reference>
<evidence type="ECO:0000259" key="7">
    <source>
        <dbReference type="PROSITE" id="PS50240"/>
    </source>
</evidence>
<evidence type="ECO:0000256" key="6">
    <source>
        <dbReference type="SAM" id="SignalP"/>
    </source>
</evidence>
<dbReference type="RefSeq" id="XP_026290391.1">
    <property type="nucleotide sequence ID" value="XM_026434606.2"/>
</dbReference>
<dbReference type="SMART" id="SM00020">
    <property type="entry name" value="Tryp_SPc"/>
    <property type="match status" value="1"/>
</dbReference>
<proteinExistence type="inferred from homology"/>
<dbReference type="SUPFAM" id="SSF50494">
    <property type="entry name" value="Trypsin-like serine proteases"/>
    <property type="match status" value="1"/>
</dbReference>
<dbReference type="Pfam" id="PF00089">
    <property type="entry name" value="Trypsin"/>
    <property type="match status" value="1"/>
</dbReference>
<keyword evidence="5" id="KW-1015">Disulfide bond</keyword>
<comment type="similarity">
    <text evidence="1">Belongs to the peptidase S1 family.</text>
</comment>
<keyword evidence="6" id="KW-0732">Signal</keyword>
<dbReference type="GO" id="GO:0004252">
    <property type="term" value="F:serine-type endopeptidase activity"/>
    <property type="evidence" value="ECO:0007669"/>
    <property type="project" value="InterPro"/>
</dbReference>
<dbReference type="InterPro" id="IPR001254">
    <property type="entry name" value="Trypsin_dom"/>
</dbReference>
<sequence length="305" mass="31548">MAASSGQCGSSARPARMASTTRPAIALVLALLVALAAAASAAPSADVDGLLDPDVGIDGDQYDDDYETFGLDIVGGETADIKTVPYQVSLEVNKAHSCGGSVLSTTWVLTAAHCTYGKDARSLQVRAGTDKLQRGGSVVPVARAVVHPKYVHGRQDWDVSVLQLGAALSYGSTIKAVHLPASGAEPSANTAVLASGWGLTTAQKGRNGPPNLPVQLRKVTVRVVQRPSCVVAYQSVLTERMICAAAPGKDTCTYDSGGPLVDSARGIQVGVVSWGQGCADPKYPGVYVHLGNKDVRSFIKSYAGV</sequence>
<name>A0A6J1THS0_FRAOC</name>
<evidence type="ECO:0000313" key="8">
    <source>
        <dbReference type="Proteomes" id="UP000504606"/>
    </source>
</evidence>
<accession>A0A6J1THS0</accession>
<evidence type="ECO:0000313" key="9">
    <source>
        <dbReference type="RefSeq" id="XP_026290391.1"/>
    </source>
</evidence>
<dbReference type="InterPro" id="IPR018114">
    <property type="entry name" value="TRYPSIN_HIS"/>
</dbReference>
<dbReference type="InterPro" id="IPR043504">
    <property type="entry name" value="Peptidase_S1_PA_chymotrypsin"/>
</dbReference>
<evidence type="ECO:0000256" key="5">
    <source>
        <dbReference type="ARBA" id="ARBA00023157"/>
    </source>
</evidence>
<dbReference type="OrthoDB" id="10059102at2759"/>
<organism evidence="8 9">
    <name type="scientific">Frankliniella occidentalis</name>
    <name type="common">Western flower thrips</name>
    <name type="synonym">Euthrips occidentalis</name>
    <dbReference type="NCBI Taxonomy" id="133901"/>
    <lineage>
        <taxon>Eukaryota</taxon>
        <taxon>Metazoa</taxon>
        <taxon>Ecdysozoa</taxon>
        <taxon>Arthropoda</taxon>
        <taxon>Hexapoda</taxon>
        <taxon>Insecta</taxon>
        <taxon>Pterygota</taxon>
        <taxon>Neoptera</taxon>
        <taxon>Paraneoptera</taxon>
        <taxon>Thysanoptera</taxon>
        <taxon>Terebrantia</taxon>
        <taxon>Thripoidea</taxon>
        <taxon>Thripidae</taxon>
        <taxon>Frankliniella</taxon>
    </lineage>
</organism>
<feature type="signal peptide" evidence="6">
    <location>
        <begin position="1"/>
        <end position="41"/>
    </location>
</feature>
<dbReference type="InterPro" id="IPR009003">
    <property type="entry name" value="Peptidase_S1_PA"/>
</dbReference>
<dbReference type="CDD" id="cd00190">
    <property type="entry name" value="Tryp_SPc"/>
    <property type="match status" value="1"/>
</dbReference>
<evidence type="ECO:0000256" key="2">
    <source>
        <dbReference type="ARBA" id="ARBA00022670"/>
    </source>
</evidence>
<dbReference type="PROSITE" id="PS00134">
    <property type="entry name" value="TRYPSIN_HIS"/>
    <property type="match status" value="1"/>
</dbReference>
<keyword evidence="3" id="KW-0378">Hydrolase</keyword>
<feature type="chain" id="PRO_5026981513" evidence="6">
    <location>
        <begin position="42"/>
        <end position="305"/>
    </location>
</feature>
<dbReference type="Gene3D" id="2.40.10.10">
    <property type="entry name" value="Trypsin-like serine proteases"/>
    <property type="match status" value="2"/>
</dbReference>
<protein>
    <submittedName>
        <fullName evidence="9">Trypsin-7-like</fullName>
    </submittedName>
</protein>
<keyword evidence="8" id="KW-1185">Reference proteome</keyword>
<dbReference type="PANTHER" id="PTHR24276:SF91">
    <property type="entry name" value="AT26814P-RELATED"/>
    <property type="match status" value="1"/>
</dbReference>
<dbReference type="PRINTS" id="PR00722">
    <property type="entry name" value="CHYMOTRYPSIN"/>
</dbReference>
<dbReference type="GeneID" id="113215052"/>
<dbReference type="PANTHER" id="PTHR24276">
    <property type="entry name" value="POLYSERASE-RELATED"/>
    <property type="match status" value="1"/>
</dbReference>
<dbReference type="PROSITE" id="PS50240">
    <property type="entry name" value="TRYPSIN_DOM"/>
    <property type="match status" value="1"/>
</dbReference>
<feature type="domain" description="Peptidase S1" evidence="7">
    <location>
        <begin position="73"/>
        <end position="304"/>
    </location>
</feature>
<dbReference type="InterPro" id="IPR050430">
    <property type="entry name" value="Peptidase_S1"/>
</dbReference>
<evidence type="ECO:0000256" key="4">
    <source>
        <dbReference type="ARBA" id="ARBA00022825"/>
    </source>
</evidence>
<keyword evidence="2" id="KW-0645">Protease</keyword>
<evidence type="ECO:0000256" key="1">
    <source>
        <dbReference type="ARBA" id="ARBA00007664"/>
    </source>
</evidence>
<keyword evidence="4" id="KW-0720">Serine protease</keyword>